<name>A0A9X3TPM6_9BACL</name>
<feature type="chain" id="PRO_5040962638" evidence="2">
    <location>
        <begin position="26"/>
        <end position="165"/>
    </location>
</feature>
<evidence type="ECO:0000256" key="2">
    <source>
        <dbReference type="SAM" id="SignalP"/>
    </source>
</evidence>
<keyword evidence="4" id="KW-1185">Reference proteome</keyword>
<dbReference type="EMBL" id="JAPYYP010000006">
    <property type="protein sequence ID" value="MDA5108180.1"/>
    <property type="molecule type" value="Genomic_DNA"/>
</dbReference>
<dbReference type="RefSeq" id="WP_029100394.1">
    <property type="nucleotide sequence ID" value="NZ_JAPYYP010000006.1"/>
</dbReference>
<sequence>MRCQSFWKSTLGVLAAVLLASPLTAGCGRTMPQERSYGAQSYDPQQHATIKSDRDGDIIDRGASPLEDRDGLMGRNQNPNVIIGHSNVRSTQIDMDNMEAMAKSVPGVENARITLSGGNAYVTLDLIPNVTAAQARSIEQQVIAALRQKVPRYDFHITSNDGYHR</sequence>
<accession>A0A9X3TPM6</accession>
<organism evidence="3 4">
    <name type="scientific">Brevibacillus thermoruber</name>
    <dbReference type="NCBI Taxonomy" id="33942"/>
    <lineage>
        <taxon>Bacteria</taxon>
        <taxon>Bacillati</taxon>
        <taxon>Bacillota</taxon>
        <taxon>Bacilli</taxon>
        <taxon>Bacillales</taxon>
        <taxon>Paenibacillaceae</taxon>
        <taxon>Brevibacillus</taxon>
    </lineage>
</organism>
<comment type="caution">
    <text evidence="3">The sequence shown here is derived from an EMBL/GenBank/DDBJ whole genome shotgun (WGS) entry which is preliminary data.</text>
</comment>
<evidence type="ECO:0000313" key="3">
    <source>
        <dbReference type="EMBL" id="MDA5108180.1"/>
    </source>
</evidence>
<reference evidence="3" key="1">
    <citation type="submission" date="2022-12" db="EMBL/GenBank/DDBJ databases">
        <title>Draft genome sequence of the thermophilic strain Brevibacillus thermoruber HT42, isolated from Los Humeros, Puebla, Mexico, with biotechnological potential.</title>
        <authorList>
            <person name="Lara Sanchez J."/>
            <person name="Solis Palacios R."/>
            <person name="Bustos Baena A.S."/>
            <person name="Ruz Baez A.E."/>
            <person name="Espinosa Luna G."/>
            <person name="Oliart Ros R.M."/>
        </authorList>
    </citation>
    <scope>NUCLEOTIDE SEQUENCE</scope>
    <source>
        <strain evidence="3">HT42</strain>
    </source>
</reference>
<feature type="region of interest" description="Disordered" evidence="1">
    <location>
        <begin position="32"/>
        <end position="78"/>
    </location>
</feature>
<keyword evidence="2" id="KW-0732">Signal</keyword>
<feature type="compositionally biased region" description="Basic and acidic residues" evidence="1">
    <location>
        <begin position="50"/>
        <end position="72"/>
    </location>
</feature>
<dbReference type="PROSITE" id="PS51257">
    <property type="entry name" value="PROKAR_LIPOPROTEIN"/>
    <property type="match status" value="1"/>
</dbReference>
<evidence type="ECO:0000256" key="1">
    <source>
        <dbReference type="SAM" id="MobiDB-lite"/>
    </source>
</evidence>
<gene>
    <name evidence="3" type="ORF">O3V59_07395</name>
</gene>
<evidence type="ECO:0000313" key="4">
    <source>
        <dbReference type="Proteomes" id="UP001151071"/>
    </source>
</evidence>
<proteinExistence type="predicted"/>
<dbReference type="Proteomes" id="UP001151071">
    <property type="component" value="Unassembled WGS sequence"/>
</dbReference>
<dbReference type="AlphaFoldDB" id="A0A9X3TPM6"/>
<feature type="signal peptide" evidence="2">
    <location>
        <begin position="1"/>
        <end position="25"/>
    </location>
</feature>
<feature type="compositionally biased region" description="Polar residues" evidence="1">
    <location>
        <begin position="38"/>
        <end position="49"/>
    </location>
</feature>
<protein>
    <submittedName>
        <fullName evidence="3">Sporulation protein</fullName>
    </submittedName>
</protein>